<reference evidence="7 8" key="1">
    <citation type="submission" date="2023-09" db="EMBL/GenBank/DDBJ databases">
        <title>Whole genome shotgun sequencing (WGS) of Bosea sp. ZW T0_25, isolated from stored onions (Allium cepa).</title>
        <authorList>
            <person name="Stoll D.A."/>
            <person name="Huch M."/>
        </authorList>
    </citation>
    <scope>NUCLEOTIDE SEQUENCE [LARGE SCALE GENOMIC DNA]</scope>
    <source>
        <strain evidence="7 8">ZW T0_25</strain>
    </source>
</reference>
<keyword evidence="3 5" id="KW-1133">Transmembrane helix</keyword>
<evidence type="ECO:0000259" key="6">
    <source>
        <dbReference type="Pfam" id="PF06271"/>
    </source>
</evidence>
<evidence type="ECO:0000313" key="8">
    <source>
        <dbReference type="Proteomes" id="UP001254257"/>
    </source>
</evidence>
<dbReference type="InterPro" id="IPR010432">
    <property type="entry name" value="RDD"/>
</dbReference>
<dbReference type="Pfam" id="PF06271">
    <property type="entry name" value="RDD"/>
    <property type="match status" value="1"/>
</dbReference>
<sequence length="157" mass="16835">MSQPSSYRQQTLPVEERPVQDTRGVLGSRLFAWIGDVVILFFLTWMVLVLLGILGIVTFGLTWLLMGGATIGVALGYAALTVGGRKQATFGMRMAGIRVETATGGRPDALAAAVHALFFYVAAGTVALWFLDILCGLARSDRRLGHDLLTGLVVVRA</sequence>
<comment type="caution">
    <text evidence="7">The sequence shown here is derived from an EMBL/GenBank/DDBJ whole genome shotgun (WGS) entry which is preliminary data.</text>
</comment>
<dbReference type="EMBL" id="JAWDID010000010">
    <property type="protein sequence ID" value="MDU0340087.1"/>
    <property type="molecule type" value="Genomic_DNA"/>
</dbReference>
<accession>A0ABU3S5P7</accession>
<evidence type="ECO:0000256" key="5">
    <source>
        <dbReference type="SAM" id="Phobius"/>
    </source>
</evidence>
<evidence type="ECO:0000256" key="2">
    <source>
        <dbReference type="ARBA" id="ARBA00022692"/>
    </source>
</evidence>
<evidence type="ECO:0000313" key="7">
    <source>
        <dbReference type="EMBL" id="MDU0340087.1"/>
    </source>
</evidence>
<dbReference type="Proteomes" id="UP001254257">
    <property type="component" value="Unassembled WGS sequence"/>
</dbReference>
<feature type="transmembrane region" description="Helical" evidence="5">
    <location>
        <begin position="109"/>
        <end position="131"/>
    </location>
</feature>
<keyword evidence="4 5" id="KW-0472">Membrane</keyword>
<feature type="transmembrane region" description="Helical" evidence="5">
    <location>
        <begin position="63"/>
        <end position="84"/>
    </location>
</feature>
<gene>
    <name evidence="7" type="ORF">RKE40_09355</name>
</gene>
<comment type="subcellular location">
    <subcellularLocation>
        <location evidence="1">Membrane</location>
        <topology evidence="1">Multi-pass membrane protein</topology>
    </subcellularLocation>
</comment>
<evidence type="ECO:0000256" key="1">
    <source>
        <dbReference type="ARBA" id="ARBA00004141"/>
    </source>
</evidence>
<keyword evidence="8" id="KW-1185">Reference proteome</keyword>
<dbReference type="RefSeq" id="WP_316017956.1">
    <property type="nucleotide sequence ID" value="NZ_JAWDID010000010.1"/>
</dbReference>
<organism evidence="7 8">
    <name type="scientific">Bosea rubneri</name>
    <dbReference type="NCBI Taxonomy" id="3075434"/>
    <lineage>
        <taxon>Bacteria</taxon>
        <taxon>Pseudomonadati</taxon>
        <taxon>Pseudomonadota</taxon>
        <taxon>Alphaproteobacteria</taxon>
        <taxon>Hyphomicrobiales</taxon>
        <taxon>Boseaceae</taxon>
        <taxon>Bosea</taxon>
    </lineage>
</organism>
<proteinExistence type="predicted"/>
<evidence type="ECO:0000256" key="3">
    <source>
        <dbReference type="ARBA" id="ARBA00022989"/>
    </source>
</evidence>
<feature type="domain" description="RDD" evidence="6">
    <location>
        <begin position="26"/>
        <end position="150"/>
    </location>
</feature>
<keyword evidence="2 5" id="KW-0812">Transmembrane</keyword>
<name>A0ABU3S5P7_9HYPH</name>
<evidence type="ECO:0000256" key="4">
    <source>
        <dbReference type="ARBA" id="ARBA00023136"/>
    </source>
</evidence>
<protein>
    <submittedName>
        <fullName evidence="7">RDD family protein</fullName>
    </submittedName>
</protein>
<feature type="transmembrane region" description="Helical" evidence="5">
    <location>
        <begin position="30"/>
        <end position="57"/>
    </location>
</feature>